<accession>A0A8S5SEI8</accession>
<sequence length="159" mass="18447">MKHWDKEIAKEINPQVTIKITKENVVEILFYAIGGIDYWGKIIPNNWQYEKAHKWLRENAEPDFDDGEICYEEIIAQILFDGKSVTVRSVEDDKESWLSLTNLAKGIQTAFREGYYSSYNWLIPDGDGFGEWHLDTSQITPKISDVIIQLAVWGEVVYN</sequence>
<name>A0A8S5SEI8_9CAUD</name>
<protein>
    <submittedName>
        <fullName evidence="1">Uncharacterized protein</fullName>
    </submittedName>
</protein>
<reference evidence="1" key="1">
    <citation type="journal article" date="2021" name="Proc. Natl. Acad. Sci. U.S.A.">
        <title>A Catalog of Tens of Thousands of Viruses from Human Metagenomes Reveals Hidden Associations with Chronic Diseases.</title>
        <authorList>
            <person name="Tisza M.J."/>
            <person name="Buck C.B."/>
        </authorList>
    </citation>
    <scope>NUCLEOTIDE SEQUENCE</scope>
    <source>
        <strain evidence="1">Ctnpt50</strain>
    </source>
</reference>
<dbReference type="EMBL" id="BK032577">
    <property type="protein sequence ID" value="DAF49087.1"/>
    <property type="molecule type" value="Genomic_DNA"/>
</dbReference>
<proteinExistence type="predicted"/>
<organism evidence="1">
    <name type="scientific">Siphoviridae sp. ctnpt50</name>
    <dbReference type="NCBI Taxonomy" id="2827941"/>
    <lineage>
        <taxon>Viruses</taxon>
        <taxon>Duplodnaviria</taxon>
        <taxon>Heunggongvirae</taxon>
        <taxon>Uroviricota</taxon>
        <taxon>Caudoviricetes</taxon>
    </lineage>
</organism>
<evidence type="ECO:0000313" key="1">
    <source>
        <dbReference type="EMBL" id="DAF49087.1"/>
    </source>
</evidence>